<keyword evidence="1" id="KW-0472">Membrane</keyword>
<dbReference type="STRING" id="446470.Snas_5552"/>
<evidence type="ECO:0000256" key="1">
    <source>
        <dbReference type="SAM" id="Phobius"/>
    </source>
</evidence>
<evidence type="ECO:0000313" key="2">
    <source>
        <dbReference type="EMBL" id="ADD45183.1"/>
    </source>
</evidence>
<keyword evidence="1" id="KW-0812">Transmembrane</keyword>
<proteinExistence type="predicted"/>
<reference evidence="2 3" key="1">
    <citation type="journal article" date="2009" name="Stand. Genomic Sci.">
        <title>Complete genome sequence of Stackebrandtia nassauensis type strain (LLR-40K-21).</title>
        <authorList>
            <person name="Munk C."/>
            <person name="Lapidus A."/>
            <person name="Copeland A."/>
            <person name="Jando M."/>
            <person name="Mayilraj S."/>
            <person name="Glavina Del Rio T."/>
            <person name="Nolan M."/>
            <person name="Chen F."/>
            <person name="Lucas S."/>
            <person name="Tice H."/>
            <person name="Cheng J.F."/>
            <person name="Han C."/>
            <person name="Detter J.C."/>
            <person name="Bruce D."/>
            <person name="Goodwin L."/>
            <person name="Chain P."/>
            <person name="Pitluck S."/>
            <person name="Goker M."/>
            <person name="Ovchinikova G."/>
            <person name="Pati A."/>
            <person name="Ivanova N."/>
            <person name="Mavromatis K."/>
            <person name="Chen A."/>
            <person name="Palaniappan K."/>
            <person name="Land M."/>
            <person name="Hauser L."/>
            <person name="Chang Y.J."/>
            <person name="Jeffries C.D."/>
            <person name="Bristow J."/>
            <person name="Eisen J.A."/>
            <person name="Markowitz V."/>
            <person name="Hugenholtz P."/>
            <person name="Kyrpides N.C."/>
            <person name="Klenk H.P."/>
        </authorList>
    </citation>
    <scope>NUCLEOTIDE SEQUENCE [LARGE SCALE GENOMIC DNA]</scope>
    <source>
        <strain evidence="3">DSM 44728 / CIP 108903 / NRRL B-16338 / NBRC 102104 / LLR-40K-21</strain>
    </source>
</reference>
<feature type="transmembrane region" description="Helical" evidence="1">
    <location>
        <begin position="6"/>
        <end position="30"/>
    </location>
</feature>
<gene>
    <name evidence="2" type="ordered locus">Snas_5552</name>
</gene>
<dbReference type="Proteomes" id="UP000000844">
    <property type="component" value="Chromosome"/>
</dbReference>
<keyword evidence="1" id="KW-1133">Transmembrane helix</keyword>
<dbReference type="HOGENOM" id="CLU_3296847_0_0_11"/>
<dbReference type="EMBL" id="CP001778">
    <property type="protein sequence ID" value="ADD45183.1"/>
    <property type="molecule type" value="Genomic_DNA"/>
</dbReference>
<protein>
    <submittedName>
        <fullName evidence="2">Uncharacterized protein</fullName>
    </submittedName>
</protein>
<dbReference type="RefSeq" id="WP_013020754.1">
    <property type="nucleotide sequence ID" value="NC_013947.1"/>
</dbReference>
<accession>D3PWV9</accession>
<keyword evidence="3" id="KW-1185">Reference proteome</keyword>
<name>D3PWV9_STANL</name>
<evidence type="ECO:0000313" key="3">
    <source>
        <dbReference type="Proteomes" id="UP000000844"/>
    </source>
</evidence>
<sequence>MTTINTFGALIGIPVGVIFLLAGAVLLPLWQITEDNKRND</sequence>
<organism evidence="2 3">
    <name type="scientific">Stackebrandtia nassauensis (strain DSM 44728 / CIP 108903 / NRRL B-16338 / NBRC 102104 / LLR-40K-21)</name>
    <dbReference type="NCBI Taxonomy" id="446470"/>
    <lineage>
        <taxon>Bacteria</taxon>
        <taxon>Bacillati</taxon>
        <taxon>Actinomycetota</taxon>
        <taxon>Actinomycetes</taxon>
        <taxon>Glycomycetales</taxon>
        <taxon>Glycomycetaceae</taxon>
        <taxon>Stackebrandtia</taxon>
    </lineage>
</organism>
<dbReference type="AlphaFoldDB" id="D3PWV9"/>
<dbReference type="KEGG" id="sna:Snas_5552"/>